<evidence type="ECO:0000256" key="1">
    <source>
        <dbReference type="ARBA" id="ARBA00004370"/>
    </source>
</evidence>
<feature type="domain" description="Protein kinase" evidence="13">
    <location>
        <begin position="340"/>
        <end position="502"/>
    </location>
</feature>
<protein>
    <recommendedName>
        <fullName evidence="13">Protein kinase domain-containing protein</fullName>
    </recommendedName>
</protein>
<evidence type="ECO:0000256" key="9">
    <source>
        <dbReference type="ARBA" id="ARBA00022989"/>
    </source>
</evidence>
<feature type="transmembrane region" description="Helical" evidence="11">
    <location>
        <begin position="250"/>
        <end position="275"/>
    </location>
</feature>
<dbReference type="Gene3D" id="1.10.510.10">
    <property type="entry name" value="Transferase(Phosphotransferase) domain 1"/>
    <property type="match status" value="1"/>
</dbReference>
<dbReference type="SUPFAM" id="SSF56112">
    <property type="entry name" value="Protein kinase-like (PK-like)"/>
    <property type="match status" value="1"/>
</dbReference>
<evidence type="ECO:0000256" key="10">
    <source>
        <dbReference type="ARBA" id="ARBA00023136"/>
    </source>
</evidence>
<dbReference type="FunFam" id="3.30.200.20:FF:000307">
    <property type="entry name" value="pollen receptor-like kinase 1"/>
    <property type="match status" value="1"/>
</dbReference>
<dbReference type="PANTHER" id="PTHR48010:SF76">
    <property type="entry name" value="INACTIVE RECEPTOR KINASE RLK902-RELATED"/>
    <property type="match status" value="1"/>
</dbReference>
<keyword evidence="2" id="KW-0597">Phosphoprotein</keyword>
<accession>A0A0D6QVM7</accession>
<reference evidence="14" key="1">
    <citation type="submission" date="2015-03" db="EMBL/GenBank/DDBJ databases">
        <title>A transcriptome of Araucaria cunninghamii, an australian fine timber species.</title>
        <authorList>
            <person name="Jing Yi C.J.Y."/>
            <person name="Yin San L.Y.S."/>
            <person name="Abdul Karim S.S."/>
            <person name="Wan Azmi N.N."/>
            <person name="Hercus R.R."/>
            <person name="Croft L.L."/>
        </authorList>
    </citation>
    <scope>NUCLEOTIDE SEQUENCE</scope>
    <source>
        <strain evidence="14">MI0301</strain>
        <tissue evidence="14">Leaf</tissue>
    </source>
</reference>
<dbReference type="InterPro" id="IPR050994">
    <property type="entry name" value="At_inactive_RLKs"/>
</dbReference>
<evidence type="ECO:0000256" key="4">
    <source>
        <dbReference type="ARBA" id="ARBA00022692"/>
    </source>
</evidence>
<dbReference type="PANTHER" id="PTHR48010">
    <property type="entry name" value="OS05G0588300 PROTEIN"/>
    <property type="match status" value="1"/>
</dbReference>
<comment type="subcellular location">
    <subcellularLocation>
        <location evidence="1">Membrane</location>
    </subcellularLocation>
</comment>
<dbReference type="InterPro" id="IPR001245">
    <property type="entry name" value="Ser-Thr/Tyr_kinase_cat_dom"/>
</dbReference>
<keyword evidence="10 11" id="KW-0472">Membrane</keyword>
<dbReference type="Gene3D" id="3.80.10.10">
    <property type="entry name" value="Ribonuclease Inhibitor"/>
    <property type="match status" value="2"/>
</dbReference>
<keyword evidence="5 12" id="KW-0732">Signal</keyword>
<dbReference type="InterPro" id="IPR000719">
    <property type="entry name" value="Prot_kinase_dom"/>
</dbReference>
<dbReference type="InterPro" id="IPR001611">
    <property type="entry name" value="Leu-rich_rpt"/>
</dbReference>
<organism evidence="14">
    <name type="scientific">Araucaria cunninghamii</name>
    <name type="common">Hoop pine</name>
    <name type="synonym">Moreton Bay pine</name>
    <dbReference type="NCBI Taxonomy" id="56994"/>
    <lineage>
        <taxon>Eukaryota</taxon>
        <taxon>Viridiplantae</taxon>
        <taxon>Streptophyta</taxon>
        <taxon>Embryophyta</taxon>
        <taxon>Tracheophyta</taxon>
        <taxon>Spermatophyta</taxon>
        <taxon>Pinopsida</taxon>
        <taxon>Pinidae</taxon>
        <taxon>Conifers II</taxon>
        <taxon>Araucariales</taxon>
        <taxon>Araucariaceae</taxon>
        <taxon>Araucaria</taxon>
    </lineage>
</organism>
<dbReference type="FunFam" id="3.80.10.10:FF:000234">
    <property type="entry name" value="Probable inactive receptor kinase RLK902"/>
    <property type="match status" value="1"/>
</dbReference>
<keyword evidence="9 11" id="KW-1133">Transmembrane helix</keyword>
<dbReference type="EMBL" id="GCKF01043022">
    <property type="protein sequence ID" value="JAG94594.1"/>
    <property type="molecule type" value="Transcribed_RNA"/>
</dbReference>
<evidence type="ECO:0000256" key="11">
    <source>
        <dbReference type="SAM" id="Phobius"/>
    </source>
</evidence>
<proteinExistence type="predicted"/>
<evidence type="ECO:0000256" key="8">
    <source>
        <dbReference type="ARBA" id="ARBA00022840"/>
    </source>
</evidence>
<dbReference type="GO" id="GO:0016020">
    <property type="term" value="C:membrane"/>
    <property type="evidence" value="ECO:0007669"/>
    <property type="project" value="UniProtKB-SubCell"/>
</dbReference>
<keyword evidence="4 11" id="KW-0812">Transmembrane</keyword>
<evidence type="ECO:0000256" key="3">
    <source>
        <dbReference type="ARBA" id="ARBA00022614"/>
    </source>
</evidence>
<dbReference type="InterPro" id="IPR020635">
    <property type="entry name" value="Tyr_kinase_cat_dom"/>
</dbReference>
<name>A0A0D6QVM7_ARACU</name>
<evidence type="ECO:0000256" key="2">
    <source>
        <dbReference type="ARBA" id="ARBA00022553"/>
    </source>
</evidence>
<dbReference type="PROSITE" id="PS50011">
    <property type="entry name" value="PROTEIN_KINASE_DOM"/>
    <property type="match status" value="1"/>
</dbReference>
<evidence type="ECO:0000313" key="14">
    <source>
        <dbReference type="EMBL" id="JAG94594.1"/>
    </source>
</evidence>
<keyword evidence="8" id="KW-0067">ATP-binding</keyword>
<dbReference type="Pfam" id="PF07714">
    <property type="entry name" value="PK_Tyr_Ser-Thr"/>
    <property type="match status" value="1"/>
</dbReference>
<feature type="chain" id="PRO_5002311255" description="Protein kinase domain-containing protein" evidence="12">
    <location>
        <begin position="24"/>
        <end position="502"/>
    </location>
</feature>
<sequence>MEKFAVKLIIVVFAILIRGLVHGDLEGDKRALLALQTAVGGRMVWNASGSACDWEGIKCSKSRVVLVTLPGAALSGNIPSDTLGNLTGLRILRLRFNALQGSIPADLSNCRELRTLYLQDNQFSGPFTANFSAWPNLTRLNLAGNKFSGSVPDSLSKLKRLGSLFLENNSFTGPLPALDLPALKQFNVSGNNLTGAIPDMLKSFPANSFAGTGLCNSPLQPCIIHNNNNNNTVNNNTSINNGGKGKSHRVVIIIAIVVGCVVLVGLVFGISVVFCRRKRTGDETSGKKAGDGEKQCGQEVDDSFTKEEYSLTVQEPEKINKNLVFFPNQKQQFSLEDLLRASAELLGKGTVGTAYKAILETGMFVVVKRMKDIVIGPRDFAHQIHTVGKMRHKNLVAPMAYYYSSEEKLIVYDYMRMGSLSACLHGNRGAGRAPLGWDTRVHIALGAAMGIEYLHKQGKKNQSWKHKIFQYTSHRQLRCLCFRFWLSSDSECSNIWEKKCWI</sequence>
<evidence type="ECO:0000256" key="5">
    <source>
        <dbReference type="ARBA" id="ARBA00022729"/>
    </source>
</evidence>
<dbReference type="AlphaFoldDB" id="A0A0D6QVM7"/>
<evidence type="ECO:0000256" key="6">
    <source>
        <dbReference type="ARBA" id="ARBA00022737"/>
    </source>
</evidence>
<dbReference type="GO" id="GO:0004713">
    <property type="term" value="F:protein tyrosine kinase activity"/>
    <property type="evidence" value="ECO:0007669"/>
    <property type="project" value="InterPro"/>
</dbReference>
<dbReference type="SUPFAM" id="SSF52058">
    <property type="entry name" value="L domain-like"/>
    <property type="match status" value="1"/>
</dbReference>
<dbReference type="Pfam" id="PF00560">
    <property type="entry name" value="LRR_1"/>
    <property type="match status" value="3"/>
</dbReference>
<dbReference type="InterPro" id="IPR011009">
    <property type="entry name" value="Kinase-like_dom_sf"/>
</dbReference>
<dbReference type="InterPro" id="IPR032675">
    <property type="entry name" value="LRR_dom_sf"/>
</dbReference>
<keyword evidence="3" id="KW-0433">Leucine-rich repeat</keyword>
<feature type="signal peptide" evidence="12">
    <location>
        <begin position="1"/>
        <end position="23"/>
    </location>
</feature>
<evidence type="ECO:0000259" key="13">
    <source>
        <dbReference type="PROSITE" id="PS50011"/>
    </source>
</evidence>
<evidence type="ECO:0000256" key="7">
    <source>
        <dbReference type="ARBA" id="ARBA00022741"/>
    </source>
</evidence>
<keyword evidence="7" id="KW-0547">Nucleotide-binding</keyword>
<keyword evidence="6" id="KW-0677">Repeat</keyword>
<dbReference type="GO" id="GO:0005524">
    <property type="term" value="F:ATP binding"/>
    <property type="evidence" value="ECO:0007669"/>
    <property type="project" value="UniProtKB-KW"/>
</dbReference>
<evidence type="ECO:0000256" key="12">
    <source>
        <dbReference type="SAM" id="SignalP"/>
    </source>
</evidence>
<dbReference type="SMART" id="SM00219">
    <property type="entry name" value="TyrKc"/>
    <property type="match status" value="1"/>
</dbReference>